<gene>
    <name evidence="2" type="ORF">GBAR_LOCUS18763</name>
</gene>
<dbReference type="AlphaFoldDB" id="A0AA35SNB7"/>
<evidence type="ECO:0000313" key="3">
    <source>
        <dbReference type="Proteomes" id="UP001174909"/>
    </source>
</evidence>
<protein>
    <submittedName>
        <fullName evidence="2">Uncharacterized protein</fullName>
    </submittedName>
</protein>
<feature type="compositionally biased region" description="Low complexity" evidence="1">
    <location>
        <begin position="74"/>
        <end position="83"/>
    </location>
</feature>
<evidence type="ECO:0000256" key="1">
    <source>
        <dbReference type="SAM" id="MobiDB-lite"/>
    </source>
</evidence>
<accession>A0AA35SNB7</accession>
<sequence>MTTAAMRWIDKAGGFDSYIYHTSDKKLGSEVGVDLKKRMVAIVKNHPDNVAPPPHVRRIQRRRRQEQQTDETPSESLSSSSPL</sequence>
<feature type="region of interest" description="Disordered" evidence="1">
    <location>
        <begin position="44"/>
        <end position="83"/>
    </location>
</feature>
<name>A0AA35SNB7_GEOBA</name>
<proteinExistence type="predicted"/>
<dbReference type="EMBL" id="CASHTH010002651">
    <property type="protein sequence ID" value="CAI8033260.1"/>
    <property type="molecule type" value="Genomic_DNA"/>
</dbReference>
<dbReference type="Proteomes" id="UP001174909">
    <property type="component" value="Unassembled WGS sequence"/>
</dbReference>
<keyword evidence="3" id="KW-1185">Reference proteome</keyword>
<feature type="compositionally biased region" description="Basic residues" evidence="1">
    <location>
        <begin position="55"/>
        <end position="64"/>
    </location>
</feature>
<comment type="caution">
    <text evidence="2">The sequence shown here is derived from an EMBL/GenBank/DDBJ whole genome shotgun (WGS) entry which is preliminary data.</text>
</comment>
<evidence type="ECO:0000313" key="2">
    <source>
        <dbReference type="EMBL" id="CAI8033260.1"/>
    </source>
</evidence>
<reference evidence="2" key="1">
    <citation type="submission" date="2023-03" db="EMBL/GenBank/DDBJ databases">
        <authorList>
            <person name="Steffen K."/>
            <person name="Cardenas P."/>
        </authorList>
    </citation>
    <scope>NUCLEOTIDE SEQUENCE</scope>
</reference>
<organism evidence="2 3">
    <name type="scientific">Geodia barretti</name>
    <name type="common">Barrett's horny sponge</name>
    <dbReference type="NCBI Taxonomy" id="519541"/>
    <lineage>
        <taxon>Eukaryota</taxon>
        <taxon>Metazoa</taxon>
        <taxon>Porifera</taxon>
        <taxon>Demospongiae</taxon>
        <taxon>Heteroscleromorpha</taxon>
        <taxon>Tetractinellida</taxon>
        <taxon>Astrophorina</taxon>
        <taxon>Geodiidae</taxon>
        <taxon>Geodia</taxon>
    </lineage>
</organism>